<dbReference type="Pfam" id="PF08762">
    <property type="entry name" value="CRPV_capsid"/>
    <property type="match status" value="1"/>
</dbReference>
<dbReference type="InterPro" id="IPR027417">
    <property type="entry name" value="P-loop_NTPase"/>
</dbReference>
<keyword evidence="8" id="KW-0547">Nucleotide-binding</keyword>
<evidence type="ECO:0000256" key="11">
    <source>
        <dbReference type="ARBA" id="ARBA00022807"/>
    </source>
</evidence>
<feature type="domain" description="SF3 helicase" evidence="16">
    <location>
        <begin position="1522"/>
        <end position="1692"/>
    </location>
</feature>
<dbReference type="PROSITE" id="PS51874">
    <property type="entry name" value="PCV_3C_PRO"/>
    <property type="match status" value="1"/>
</dbReference>
<dbReference type="SUPFAM" id="SSF56672">
    <property type="entry name" value="DNA/RNA polymerases"/>
    <property type="match status" value="1"/>
</dbReference>
<dbReference type="GO" id="GO:0005524">
    <property type="term" value="F:ATP binding"/>
    <property type="evidence" value="ECO:0007669"/>
    <property type="project" value="UniProtKB-KW"/>
</dbReference>
<keyword evidence="11" id="KW-0788">Thiol protease</keyword>
<keyword evidence="13" id="KW-0946">Virion</keyword>
<dbReference type="InterPro" id="IPR007094">
    <property type="entry name" value="RNA-dir_pol_PSvirus"/>
</dbReference>
<dbReference type="InterPro" id="IPR000605">
    <property type="entry name" value="Helicase_SF3_ssDNA/RNA_vir"/>
</dbReference>
<evidence type="ECO:0000256" key="12">
    <source>
        <dbReference type="ARBA" id="ARBA00022840"/>
    </source>
</evidence>
<reference evidence="18" key="1">
    <citation type="journal article" date="2024" name="NPJ Biofilms Microbiomes">
        <title>Decoding the RNA viromes in shrew lungs along the eastern coast of China.</title>
        <authorList>
            <person name="Zhang J.T."/>
            <person name="Hu Z.Y."/>
            <person name="Tang F."/>
            <person name="Liu Y.T."/>
            <person name="Tan W.L."/>
            <person name="Ma X.F."/>
            <person name="Zhang Y.F."/>
            <person name="Si G.Q."/>
            <person name="Zhang L."/>
            <person name="Zhang M.Q."/>
            <person name="Peng C."/>
            <person name="Fu B.K."/>
            <person name="Fang L.Q."/>
            <person name="Zhang X.A."/>
            <person name="Liu W."/>
        </authorList>
    </citation>
    <scope>NUCLEOTIDE SEQUENCE</scope>
    <source>
        <strain evidence="18">Ifla_2</strain>
    </source>
</reference>
<evidence type="ECO:0000256" key="7">
    <source>
        <dbReference type="ARBA" id="ARBA00022695"/>
    </source>
</evidence>
<dbReference type="GO" id="GO:0006351">
    <property type="term" value="P:DNA-templated transcription"/>
    <property type="evidence" value="ECO:0007669"/>
    <property type="project" value="InterPro"/>
</dbReference>
<dbReference type="Pfam" id="PF00915">
    <property type="entry name" value="Calici_coat"/>
    <property type="match status" value="1"/>
</dbReference>
<comment type="subcellular location">
    <subcellularLocation>
        <location evidence="1">Virion</location>
    </subcellularLocation>
</comment>
<dbReference type="GO" id="GO:0033644">
    <property type="term" value="C:host cell membrane"/>
    <property type="evidence" value="ECO:0007669"/>
    <property type="project" value="UniProtKB-SubCell"/>
</dbReference>
<reference evidence="18" key="2">
    <citation type="submission" date="2024-01" db="EMBL/GenBank/DDBJ databases">
        <authorList>
            <person name="Zhang X.-A."/>
            <person name="Zhang J.-T."/>
            <person name="Hu Z.-Y."/>
            <person name="Liu W."/>
        </authorList>
    </citation>
    <scope>NUCLEOTIDE SEQUENCE</scope>
    <source>
        <strain evidence="18">Ifla_2</strain>
    </source>
</reference>
<dbReference type="PROSITE" id="PS51218">
    <property type="entry name" value="SF3_HELICASE_2"/>
    <property type="match status" value="1"/>
</dbReference>
<dbReference type="GO" id="GO:0004197">
    <property type="term" value="F:cysteine-type endopeptidase activity"/>
    <property type="evidence" value="ECO:0007669"/>
    <property type="project" value="InterPro"/>
</dbReference>
<evidence type="ECO:0000259" key="15">
    <source>
        <dbReference type="PROSITE" id="PS50507"/>
    </source>
</evidence>
<dbReference type="GO" id="GO:0003723">
    <property type="term" value="F:RNA binding"/>
    <property type="evidence" value="ECO:0007669"/>
    <property type="project" value="InterPro"/>
</dbReference>
<dbReference type="SUPFAM" id="SSF88633">
    <property type="entry name" value="Positive stranded ssRNA viruses"/>
    <property type="match status" value="3"/>
</dbReference>
<dbReference type="Gene3D" id="2.40.10.10">
    <property type="entry name" value="Trypsin-like serine proteases"/>
    <property type="match status" value="1"/>
</dbReference>
<evidence type="ECO:0000256" key="10">
    <source>
        <dbReference type="ARBA" id="ARBA00022806"/>
    </source>
</evidence>
<evidence type="ECO:0000256" key="13">
    <source>
        <dbReference type="ARBA" id="ARBA00022844"/>
    </source>
</evidence>
<feature type="domain" description="RdRp catalytic" evidence="15">
    <location>
        <begin position="2778"/>
        <end position="2910"/>
    </location>
</feature>
<keyword evidence="3" id="KW-0696">RNA-directed RNA polymerase</keyword>
<dbReference type="Pfam" id="PF00680">
    <property type="entry name" value="RdRP_1"/>
    <property type="match status" value="1"/>
</dbReference>
<keyword evidence="5" id="KW-0645">Protease</keyword>
<keyword evidence="14" id="KW-0693">Viral RNA replication</keyword>
<dbReference type="InterPro" id="IPR014872">
    <property type="entry name" value="Dicistrovirus_capsid-polyPr_C"/>
</dbReference>
<dbReference type="CDD" id="cd00205">
    <property type="entry name" value="rhv_like"/>
    <property type="match status" value="2"/>
</dbReference>
<dbReference type="GO" id="GO:0039694">
    <property type="term" value="P:viral RNA genome replication"/>
    <property type="evidence" value="ECO:0007669"/>
    <property type="project" value="InterPro"/>
</dbReference>
<dbReference type="Gene3D" id="3.30.70.270">
    <property type="match status" value="1"/>
</dbReference>
<evidence type="ECO:0000256" key="8">
    <source>
        <dbReference type="ARBA" id="ARBA00022741"/>
    </source>
</evidence>
<dbReference type="InterPro" id="IPR044067">
    <property type="entry name" value="PCV_3C_PRO"/>
</dbReference>
<evidence type="ECO:0000259" key="17">
    <source>
        <dbReference type="PROSITE" id="PS51874"/>
    </source>
</evidence>
<accession>A0AB38ZK74</accession>
<dbReference type="InterPro" id="IPR014759">
    <property type="entry name" value="Helicase_SF3_ssRNA_vir"/>
</dbReference>
<keyword evidence="9" id="KW-0378">Hydrolase</keyword>
<dbReference type="InterPro" id="IPR043128">
    <property type="entry name" value="Rev_trsase/Diguanyl_cyclase"/>
</dbReference>
<dbReference type="InterPro" id="IPR043504">
    <property type="entry name" value="Peptidase_S1_PA_chymotrypsin"/>
</dbReference>
<keyword evidence="6" id="KW-0808">Transferase</keyword>
<dbReference type="GO" id="GO:0030430">
    <property type="term" value="C:host cell cytoplasm"/>
    <property type="evidence" value="ECO:0007669"/>
    <property type="project" value="UniProtKB-SubCell"/>
</dbReference>
<evidence type="ECO:0000259" key="16">
    <source>
        <dbReference type="PROSITE" id="PS51218"/>
    </source>
</evidence>
<dbReference type="SUPFAM" id="SSF50494">
    <property type="entry name" value="Trypsin-like serine proteases"/>
    <property type="match status" value="1"/>
</dbReference>
<keyword evidence="10" id="KW-0347">Helicase</keyword>
<keyword evidence="7" id="KW-0548">Nucleotidyltransferase</keyword>
<evidence type="ECO:0000313" key="18">
    <source>
        <dbReference type="EMBL" id="WZI33471.1"/>
    </source>
</evidence>
<evidence type="ECO:0000256" key="3">
    <source>
        <dbReference type="ARBA" id="ARBA00022484"/>
    </source>
</evidence>
<evidence type="ECO:0000256" key="6">
    <source>
        <dbReference type="ARBA" id="ARBA00022679"/>
    </source>
</evidence>
<feature type="domain" description="Peptidase C3" evidence="17">
    <location>
        <begin position="2271"/>
        <end position="2486"/>
    </location>
</feature>
<dbReference type="Pfam" id="PF00910">
    <property type="entry name" value="RNA_helicase"/>
    <property type="match status" value="1"/>
</dbReference>
<dbReference type="EMBL" id="PP272733">
    <property type="protein sequence ID" value="WZI33471.1"/>
    <property type="molecule type" value="Genomic_RNA"/>
</dbReference>
<dbReference type="GO" id="GO:0019028">
    <property type="term" value="C:viral capsid"/>
    <property type="evidence" value="ECO:0007669"/>
    <property type="project" value="UniProtKB-KW"/>
</dbReference>
<dbReference type="Gene3D" id="2.60.120.20">
    <property type="match status" value="3"/>
</dbReference>
<evidence type="ECO:0000256" key="2">
    <source>
        <dbReference type="ARBA" id="ARBA00020107"/>
    </source>
</evidence>
<organism evidence="18">
    <name type="scientific">Crocidura tanakae iflavirus 2</name>
    <dbReference type="NCBI Taxonomy" id="3139553"/>
    <lineage>
        <taxon>Viruses</taxon>
        <taxon>Riboviria</taxon>
        <taxon>Orthornavirae</taxon>
        <taxon>Pisuviricota</taxon>
        <taxon>Pisoniviricetes</taxon>
        <taxon>Picornavirales</taxon>
        <taxon>Iflaviridae</taxon>
        <taxon>Iflavirus</taxon>
    </lineage>
</organism>
<dbReference type="InterPro" id="IPR033703">
    <property type="entry name" value="Rhv-like"/>
</dbReference>
<proteinExistence type="predicted"/>
<dbReference type="InterPro" id="IPR043502">
    <property type="entry name" value="DNA/RNA_pol_sf"/>
</dbReference>
<evidence type="ECO:0000256" key="4">
    <source>
        <dbReference type="ARBA" id="ARBA00022561"/>
    </source>
</evidence>
<evidence type="ECO:0000256" key="1">
    <source>
        <dbReference type="ARBA" id="ARBA00004328"/>
    </source>
</evidence>
<dbReference type="GO" id="GO:0006508">
    <property type="term" value="P:proteolysis"/>
    <property type="evidence" value="ECO:0007669"/>
    <property type="project" value="UniProtKB-KW"/>
</dbReference>
<protein>
    <recommendedName>
        <fullName evidence="2">Genome polyprotein</fullName>
    </recommendedName>
</protein>
<dbReference type="InterPro" id="IPR001205">
    <property type="entry name" value="RNA-dir_pol_C"/>
</dbReference>
<dbReference type="CDD" id="cd23169">
    <property type="entry name" value="ps-ssRNAv-Picornavirales"/>
    <property type="match status" value="1"/>
</dbReference>
<evidence type="ECO:0000256" key="5">
    <source>
        <dbReference type="ARBA" id="ARBA00022670"/>
    </source>
</evidence>
<dbReference type="GO" id="GO:0003724">
    <property type="term" value="F:RNA helicase activity"/>
    <property type="evidence" value="ECO:0007669"/>
    <property type="project" value="InterPro"/>
</dbReference>
<dbReference type="InterPro" id="IPR004005">
    <property type="entry name" value="Calicivirus_coat"/>
</dbReference>
<dbReference type="InterPro" id="IPR009003">
    <property type="entry name" value="Peptidase_S1_PA"/>
</dbReference>
<name>A0AB38ZK74_9VIRU</name>
<dbReference type="GO" id="GO:0003968">
    <property type="term" value="F:RNA-directed RNA polymerase activity"/>
    <property type="evidence" value="ECO:0007669"/>
    <property type="project" value="UniProtKB-KW"/>
</dbReference>
<sequence>MNFLNKLTSSAKMSLSASNLQMFEKVFEATPAFELHPVQNHMLGASVVEAILELCGKVAKGTRNKELIRLAQRLTTLCNEFKVLALEYSHSKLTTNWSSASKVFLIKQDAVILKKHILSVYSKLLSVSEFNAFCHNDYDVLYIEDDDDSVEEIAVDVEDYFPSNYIKPTIDDVITPEILELCKQIKSEPNFTKFKKRLPLIEEKYVKILHLFYVSRMKQHARFRELVDVLKDTEIPIRMIMTYNYISVIAEKLIFDALGFNDPIDYPDVEDLPLIEAQMDSNSCEGPVGDGLVKVEQTSNVILTTHAEEPKSKLVSIPTDNWEKLCCGNNAYVYKELMERWLRVPLAKNESQWKSTQIPNTKIFELNLPLDFINKTLKSPNSLLLESFAYFKTDIEIKLTTNSNKFNNGQLQLSWYYGSKGDKYYVDRQNIYSGSTMLSSIVDGGCSNDVLLIIPYRYYKPFLGTNKRNDDQNPLNMGSLRLYVLNSLSSAGLTTPIVDISLFLKFSNSKLAGMKYRAEMMGLKGIVNTAASMLDQIYPDEQRDNPPDVIPAKPMVPWSAHSMSIGDICPEPINSLRLQATGQTPHPPGSLPKEKECELNYIASQYGLVQQTAWNTWQGEGEVLFCIPFSPLWAMQNYYSRVFKRTEEATGYYLPPVSVISKFFSYWRGSMEYRFDFVSTQFHTGRLIIAFVPRNSRVRNMSVDKLTHCDHVVFDLREQKQFVYIQNYINDKPWHSTDLNTDLATESHPPGHIYVVVMNELTCPTSVSNSIGINLYMRGGSDFEIAVPRNPMIGHVYNTNKSATFVNTVKPLVLYGPPKEPIGINVWRQLDELKVIFRYGDGSDHITQFDTTNFQSRTVYKVVAEDVNILKYASVSILYLCRFDMDGYVYGVPFRTAESALAYASKITIADQKQAMMSVGVSPDDIPAPSCGIYNSGANVRWELYVQKISAQIGDDNVLDGAVPSTSTSTKPLTTGRGRYTFGERFTDIRQLCRRYNFCCAGTTVASGLNRQNLLIADFCFPILPLGVDVSPNNKFYYDQMIRDSPISLLSSGYRFYRGSMRYKIVLVAQAGHDVSLWIQHRPNETPFIDGQLQFKILGSTVTTVDSADSVLHSNEAMLYQMTSVNNVVEFEVPFYNSGIFGLLQYPDKDAVLDSSHYSLGRVYGGLAYMTRGGDATDIVNVNVFSSIADDMSFSVFQGFPPLMDLSEFSVKTKKAVDVDDEFDIVESNGLGDWWEQKSKSIKDNYLKKALLDEAKTLSEVVIDETESTDSTSDLTKLFSRLIDSSDIKDPQKIFNILSHVVHACISFNWKTIIWSVVSILVNMGVMCYKFMSKIKTLLEKWWKKRFGPNETEVGPKVESNMGYPSAPLDNSLDAAIASTCIAGLISVLGATSKPMPKHLPDFAQYLSVGTQNMTKNANGLFVFFKNTMEMFKRMYNWLIAYFWPDTTLAMELSDAQEDVTKLVYRMQWLLDPCNKDAVMNDPKVTVEVYECATAADAILAKVAVSEVPTPKPALMGILNGIRKLRETLCAVQKAPPVRFEPFIVSFVGPSNVGKSHLVHRIGEQFLKRINYRSYTEQMYTKTPGNAYWNALANQPLVLFDDFCCLVDQTFGMAQVCELFSLKSKAVFNPPMAAVEDKNVRYNPLAVFLASNTPYPKLDGIADETAFWRRRDVMIEVDKRAIFRNVNPRKIDKKISKNYGHLMFRFYVDPSRRESEVGEWMTYSEMLPLLLSKWGEYYEEELDQYQAALKRVRQFYPDECASTLNNLEQLSKKILAFANSRDTYEEGEIPTSKANKVLKDTARLGTPASMIAKYKAEMLKVKSQLIKATESVEAKNKVESQSKMEYNEDSLSELDKKWPGQLSTLENVYNNVNVSKVAKKNIVPSSVNTTQQNNVVTTDHIKQVLENISIEQEIYEQIILENSKKDPDEILSTADEVINDPSYSAAILVHKALMATQGDQPLEPIVVHSKQWNDNSIESDIRYHQYLVTSHEFPQNLVIFFPCVRKNVSLFPILHNSKHASIYRKRQDLIAQLKTPVVQNMGTICPCADYVNSVTLYFVVDSLPDNWKESLEDDYKPDMVGAYELDSGNYWSGLGCGLPDCQIGNPRKRNGLLSQLSAKVRRTKSSEIPANILIYRTGETVSGDATQVAKELSSNNSQSWTDWIKSKIPLTWTTLFKSIAVLTMLVGAVYTVITFVYGLMEVKPTHDATMKKIQYENMYYTNNCEMEDQFSKVLAKQLVDLNSNGVEAESYSKGTVGSKSTKAMLGKTFQNLSEEQYIGITNIVFRNTFFVVQNYFKNGEMCSQYARCLGLIGRYFIALDHYVTTFNLKGESTYYYVGTDGMQKNLEFNNIKWKKLHNSAIIVGELPIVFQSFKNLIPKISTQKQSQNLPSDCYLMTVNYNPNTSKFISEVEKFAKFTSQQQVVVCNDDGSETSVNQVYKYSKGGKGLCGSVLVTTSNTSSPIIGIHIAGVKQIVGFSEAIIQESFYPLINECSKTDSPVDKVLANLGDLELSKIHIEANIGKLGVVPSKLSQKLPLKSNIIPSLCAGEITDITYDVPVISSKDERVKDNPYSPLVAGIEHHGGIPKDFEPVILKSAYEDLNNLILSKVKSVRLGTGLLSIKTAIDGIEGISGFESMEMSTSEGFPFSSQRPSTSSDKSWLFNRSETENGFVTQSINEELTDLICKEDKMRRNKVIPNTVFVDCLKDCKMPKEKCCVPGKVRIFSVSPVQFTIALRRYFLDFCAAYQNSRIEAEHAIGIDISSMEAHNLITHLLSFSPHFVTGDYSKFGPTLMSSCVYYAVKIIRNWYMSLGSTPEEDNVRMIMGEELRFANHLSINMIYTVLCGAPSGSPITTIINSLVNCLYVRVAWGSIMRKYDPTITVSSFSTYCQLIVYGDDLIMTVKKEFIEWFNNDTISEFFSQYDIKFTDATKSAKSDKKWYSINDPQTSFLKHTFHMHDIYSQFWCAKLDARAALETCNWIWKSNKQYMESTKEACLATLESLSGHGGNTYSMYRDKIATWFQDHGEYVVLPTYDEIVCRKYNII</sequence>
<dbReference type="PROSITE" id="PS50507">
    <property type="entry name" value="RDRP_SSRNA_POS"/>
    <property type="match status" value="1"/>
</dbReference>
<evidence type="ECO:0000256" key="9">
    <source>
        <dbReference type="ARBA" id="ARBA00022801"/>
    </source>
</evidence>
<evidence type="ECO:0000256" key="14">
    <source>
        <dbReference type="ARBA" id="ARBA00022953"/>
    </source>
</evidence>
<dbReference type="SUPFAM" id="SSF52540">
    <property type="entry name" value="P-loop containing nucleoside triphosphate hydrolases"/>
    <property type="match status" value="1"/>
</dbReference>
<keyword evidence="12" id="KW-0067">ATP-binding</keyword>
<keyword evidence="4" id="KW-0167">Capsid protein</keyword>
<dbReference type="InterPro" id="IPR029053">
    <property type="entry name" value="Viral_coat"/>
</dbReference>